<dbReference type="GO" id="GO:0016757">
    <property type="term" value="F:glycosyltransferase activity"/>
    <property type="evidence" value="ECO:0007669"/>
    <property type="project" value="UniProtKB-KW"/>
</dbReference>
<organism evidence="3 4">
    <name type="scientific">Quadrisphaera setariae</name>
    <dbReference type="NCBI Taxonomy" id="2593304"/>
    <lineage>
        <taxon>Bacteria</taxon>
        <taxon>Bacillati</taxon>
        <taxon>Actinomycetota</taxon>
        <taxon>Actinomycetes</taxon>
        <taxon>Kineosporiales</taxon>
        <taxon>Kineosporiaceae</taxon>
        <taxon>Quadrisphaera</taxon>
    </lineage>
</organism>
<reference evidence="3 4" key="1">
    <citation type="submission" date="2019-07" db="EMBL/GenBank/DDBJ databases">
        <title>Quadrisphaera sp. strain DD2A genome sequencing and assembly.</title>
        <authorList>
            <person name="Kim I."/>
        </authorList>
    </citation>
    <scope>NUCLEOTIDE SEQUENCE [LARGE SCALE GENOMIC DNA]</scope>
    <source>
        <strain evidence="3 4">DD2A</strain>
    </source>
</reference>
<dbReference type="GO" id="GO:1901137">
    <property type="term" value="P:carbohydrate derivative biosynthetic process"/>
    <property type="evidence" value="ECO:0007669"/>
    <property type="project" value="UniProtKB-ARBA"/>
</dbReference>
<dbReference type="OrthoDB" id="9801573at2"/>
<comment type="caution">
    <text evidence="3">The sequence shown here is derived from an EMBL/GenBank/DDBJ whole genome shotgun (WGS) entry which is preliminary data.</text>
</comment>
<dbReference type="RefSeq" id="WP_147926319.1">
    <property type="nucleotide sequence ID" value="NZ_VKAC01000005.1"/>
</dbReference>
<keyword evidence="4" id="KW-1185">Reference proteome</keyword>
<protein>
    <submittedName>
        <fullName evidence="3">Glycosyltransferase family 4 protein</fullName>
    </submittedName>
</protein>
<dbReference type="InterPro" id="IPR050194">
    <property type="entry name" value="Glycosyltransferase_grp1"/>
</dbReference>
<dbReference type="AlphaFoldDB" id="A0A5C8ZHY1"/>
<dbReference type="PANTHER" id="PTHR45947:SF3">
    <property type="entry name" value="SULFOQUINOVOSYL TRANSFERASE SQD2"/>
    <property type="match status" value="1"/>
</dbReference>
<dbReference type="Gene3D" id="3.40.50.2000">
    <property type="entry name" value="Glycogen Phosphorylase B"/>
    <property type="match status" value="2"/>
</dbReference>
<evidence type="ECO:0000259" key="2">
    <source>
        <dbReference type="Pfam" id="PF00534"/>
    </source>
</evidence>
<accession>A0A5C8ZHY1</accession>
<dbReference type="InterPro" id="IPR001296">
    <property type="entry name" value="Glyco_trans_1"/>
</dbReference>
<dbReference type="Pfam" id="PF00534">
    <property type="entry name" value="Glycos_transf_1"/>
    <property type="match status" value="1"/>
</dbReference>
<name>A0A5C8ZHY1_9ACTN</name>
<evidence type="ECO:0000256" key="1">
    <source>
        <dbReference type="ARBA" id="ARBA00022679"/>
    </source>
</evidence>
<keyword evidence="1 3" id="KW-0808">Transferase</keyword>
<evidence type="ECO:0000313" key="3">
    <source>
        <dbReference type="EMBL" id="TXR56526.1"/>
    </source>
</evidence>
<evidence type="ECO:0000313" key="4">
    <source>
        <dbReference type="Proteomes" id="UP000321234"/>
    </source>
</evidence>
<gene>
    <name evidence="3" type="ORF">FMM08_09215</name>
</gene>
<dbReference type="EMBL" id="VKAC01000005">
    <property type="protein sequence ID" value="TXR56526.1"/>
    <property type="molecule type" value="Genomic_DNA"/>
</dbReference>
<sequence length="417" mass="44450">MSPAPRVTIVHERFTEHGGSEAVVEAMARHWRDAPVLAPVARRGVIAADLEHRVRSTPLSRLLRGSSYSHLLPALPVAMRSLRLPDTDVVVASHHAFATQVALSSSAPVVAYVHTPARWVWDAALRSSEGRGPGTAALAAFSAAFKRHDVAAAQRVHTLLANSTCVAERIRRWWGRDAHVVAPPVDTGFYSPDPRVPREDFFLLAGRMVPYKRPDLAVKAAARAGVRLVVAGEGRARHDVEELAGPRTTFLGRVSDAELRDLFRRCRALLMPGVEDFGIVPVEAMACGAPVIAAGEGGALDTVLPGLSGALVEQAGPDGEVDAWAQALAAFDPAAFDPVRVRRHAEGFSRASFDRRVGAVVEAVASGAAVPRPRENAEDELLARRTAAAGAGRERIVLPETAARPEGQAAARGPLAR</sequence>
<dbReference type="SUPFAM" id="SSF53756">
    <property type="entry name" value="UDP-Glycosyltransferase/glycogen phosphorylase"/>
    <property type="match status" value="1"/>
</dbReference>
<dbReference type="Proteomes" id="UP000321234">
    <property type="component" value="Unassembled WGS sequence"/>
</dbReference>
<proteinExistence type="predicted"/>
<dbReference type="PANTHER" id="PTHR45947">
    <property type="entry name" value="SULFOQUINOVOSYL TRANSFERASE SQD2"/>
    <property type="match status" value="1"/>
</dbReference>
<feature type="domain" description="Glycosyl transferase family 1" evidence="2">
    <location>
        <begin position="198"/>
        <end position="323"/>
    </location>
</feature>